<sequence length="41" mass="4315">MIGKSVQLGPKREGHAVDGVRDGVAAALARFVARLRASVVR</sequence>
<evidence type="ECO:0000313" key="2">
    <source>
        <dbReference type="Proteomes" id="UP001158598"/>
    </source>
</evidence>
<dbReference type="AlphaFoldDB" id="A0AA35XZI5"/>
<dbReference type="Proteomes" id="UP001158598">
    <property type="component" value="Chromosome"/>
</dbReference>
<gene>
    <name evidence="1" type="ORF">MCNOR_2819</name>
</gene>
<dbReference type="RefSeq" id="WP_282213318.1">
    <property type="nucleotide sequence ID" value="NZ_OX458332.1"/>
</dbReference>
<protein>
    <submittedName>
        <fullName evidence="1">Uncharacterized protein</fullName>
    </submittedName>
</protein>
<reference evidence="1" key="1">
    <citation type="submission" date="2023-03" db="EMBL/GenBank/DDBJ databases">
        <authorList>
            <person name="Pearce D."/>
        </authorList>
    </citation>
    <scope>NUCLEOTIDE SEQUENCE</scope>
    <source>
        <strain evidence="1">Mc</strain>
    </source>
</reference>
<name>A0AA35XZI5_METCP</name>
<dbReference type="EMBL" id="OX458332">
    <property type="protein sequence ID" value="CAI8868253.1"/>
    <property type="molecule type" value="Genomic_DNA"/>
</dbReference>
<organism evidence="1 2">
    <name type="scientific">Methylococcus capsulatus</name>
    <dbReference type="NCBI Taxonomy" id="414"/>
    <lineage>
        <taxon>Bacteria</taxon>
        <taxon>Pseudomonadati</taxon>
        <taxon>Pseudomonadota</taxon>
        <taxon>Gammaproteobacteria</taxon>
        <taxon>Methylococcales</taxon>
        <taxon>Methylococcaceae</taxon>
        <taxon>Methylococcus</taxon>
    </lineage>
</organism>
<proteinExistence type="predicted"/>
<accession>A0AA35XZI5</accession>
<evidence type="ECO:0000313" key="1">
    <source>
        <dbReference type="EMBL" id="CAI8868253.1"/>
    </source>
</evidence>